<dbReference type="EMBL" id="OP434449">
    <property type="protein sequence ID" value="UYL87158.1"/>
    <property type="molecule type" value="Genomic_DNA"/>
</dbReference>
<accession>A0A9X9K4E4</accession>
<reference evidence="2" key="1">
    <citation type="submission" date="2022-09" db="EMBL/GenBank/DDBJ databases">
        <authorList>
            <person name="Washington J.M."/>
            <person name="Situmorang M.A."/>
            <person name="Garlena R.A."/>
            <person name="Russell D.A."/>
            <person name="Jacobs-Sera D."/>
            <person name="Hatfull G.F."/>
        </authorList>
    </citation>
    <scope>NUCLEOTIDE SEQUENCE</scope>
</reference>
<feature type="region of interest" description="Disordered" evidence="1">
    <location>
        <begin position="94"/>
        <end position="117"/>
    </location>
</feature>
<protein>
    <submittedName>
        <fullName evidence="2">Uncharacterized protein</fullName>
    </submittedName>
</protein>
<dbReference type="GeneID" id="80019601"/>
<proteinExistence type="predicted"/>
<sequence>MSRQSNARALRRKAARTGIALAERIIIEHDAIVAAESDPGVKVRELIAYHVDIALEALESRGADLTGHVVVTMGDHPDYPGAFTIEAKAASLKPSHAPVDDCPGCPLDHSLDASGDD</sequence>
<organism evidence="2 3">
    <name type="scientific">Microbacterium phage OscarSo</name>
    <dbReference type="NCBI Taxonomy" id="2985324"/>
    <lineage>
        <taxon>Viruses</taxon>
        <taxon>Duplodnaviria</taxon>
        <taxon>Heunggongvirae</taxon>
        <taxon>Uroviricota</taxon>
        <taxon>Caudoviricetes</taxon>
        <taxon>Oscarsovirus</taxon>
        <taxon>Oscarsovirus oscarso</taxon>
    </lineage>
</organism>
<dbReference type="KEGG" id="vg:80019601"/>
<gene>
    <name evidence="2" type="primary">37</name>
    <name evidence="2" type="ORF">SEA_OSCARSO_37</name>
</gene>
<keyword evidence="3" id="KW-1185">Reference proteome</keyword>
<dbReference type="RefSeq" id="YP_010754995.1">
    <property type="nucleotide sequence ID" value="NC_073466.1"/>
</dbReference>
<evidence type="ECO:0000256" key="1">
    <source>
        <dbReference type="SAM" id="MobiDB-lite"/>
    </source>
</evidence>
<dbReference type="Proteomes" id="UP001164797">
    <property type="component" value="Segment"/>
</dbReference>
<evidence type="ECO:0000313" key="3">
    <source>
        <dbReference type="Proteomes" id="UP001164797"/>
    </source>
</evidence>
<evidence type="ECO:0000313" key="2">
    <source>
        <dbReference type="EMBL" id="UYL87158.1"/>
    </source>
</evidence>
<name>A0A9X9K4E4_9CAUD</name>